<dbReference type="FunFam" id="1.20.140.10:FF:000001">
    <property type="entry name" value="Acyl-CoA dehydrogenase"/>
    <property type="match status" value="1"/>
</dbReference>
<comment type="caution">
    <text evidence="10">The sequence shown here is derived from an EMBL/GenBank/DDBJ whole genome shotgun (WGS) entry which is preliminary data.</text>
</comment>
<comment type="similarity">
    <text evidence="2 6">Belongs to the acyl-CoA dehydrogenase family.</text>
</comment>
<name>D5RRE3_9PROT</name>
<dbReference type="InterPro" id="IPR037069">
    <property type="entry name" value="AcylCoA_DH/ox_N_sf"/>
</dbReference>
<keyword evidence="5 6" id="KW-0560">Oxidoreductase</keyword>
<evidence type="ECO:0000256" key="1">
    <source>
        <dbReference type="ARBA" id="ARBA00001974"/>
    </source>
</evidence>
<dbReference type="GO" id="GO:0050660">
    <property type="term" value="F:flavin adenine dinucleotide binding"/>
    <property type="evidence" value="ECO:0007669"/>
    <property type="project" value="InterPro"/>
</dbReference>
<dbReference type="RefSeq" id="WP_007002685.1">
    <property type="nucleotide sequence ID" value="NZ_GG770777.1"/>
</dbReference>
<dbReference type="Pfam" id="PF02770">
    <property type="entry name" value="Acyl-CoA_dh_M"/>
    <property type="match status" value="1"/>
</dbReference>
<keyword evidence="11" id="KW-1185">Reference proteome</keyword>
<dbReference type="Gene3D" id="2.40.110.10">
    <property type="entry name" value="Butyryl-CoA Dehydrogenase, subunit A, domain 2"/>
    <property type="match status" value="1"/>
</dbReference>
<feature type="domain" description="Acyl-CoA dehydrogenase/oxidase N-terminal" evidence="9">
    <location>
        <begin position="16"/>
        <end position="119"/>
    </location>
</feature>
<keyword evidence="3 6" id="KW-0285">Flavoprotein</keyword>
<dbReference type="OrthoDB" id="5510711at2"/>
<dbReference type="InterPro" id="IPR009100">
    <property type="entry name" value="AcylCoA_DH/oxidase_NM_dom_sf"/>
</dbReference>
<dbReference type="PANTHER" id="PTHR43884">
    <property type="entry name" value="ACYL-COA DEHYDROGENASE"/>
    <property type="match status" value="1"/>
</dbReference>
<proteinExistence type="inferred from homology"/>
<dbReference type="Pfam" id="PF02771">
    <property type="entry name" value="Acyl-CoA_dh_N"/>
    <property type="match status" value="1"/>
</dbReference>
<evidence type="ECO:0000256" key="3">
    <source>
        <dbReference type="ARBA" id="ARBA00022630"/>
    </source>
</evidence>
<feature type="domain" description="Acyl-CoA dehydrogenase/oxidase C-terminal" evidence="7">
    <location>
        <begin position="230"/>
        <end position="378"/>
    </location>
</feature>
<sequence length="392" mass="41738">MADSAFLDWPFFEPRHADWAREVEAWAARHAEALIDHHDADASTLRLTRAMGEAGLLRAAVPEDGRLDVRSLCIARDILARHAGLADFAFAMAGLGTGSITLFGDAALKARYLPAVRRGASLAAFALSEPEAGSDVAALATTATRDGNGHWRISGTKTWISNGGIAGHYVVFARSGEAPGARGLSAFVVPADAPGLSVEARIEVTAPHPLATLRFDDVRVPDSHRLGAPGDGFKVAMATLDVFRATVGAAALGFARRALDLTVERAENRHLFGGPLFEQQQSQVAIADSATEVEAAALLVYRAAWLKDSGRPRISREASMAKLYATEAAQRAADRAVQIHGGLGVTRGHKAEELYREVRALRVYEGASEVQRIVIARAERALAGEGSRTPQA</sequence>
<evidence type="ECO:0000256" key="5">
    <source>
        <dbReference type="ARBA" id="ARBA00023002"/>
    </source>
</evidence>
<dbReference type="InterPro" id="IPR046373">
    <property type="entry name" value="Acyl-CoA_Oxase/DH_mid-dom_sf"/>
</dbReference>
<protein>
    <submittedName>
        <fullName evidence="10">Acyl-CoA dehydrogenase, C-terminal domain protein</fullName>
        <ecNumber evidence="10">1.3.8.1</ecNumber>
    </submittedName>
</protein>
<reference evidence="10 11" key="1">
    <citation type="submission" date="2010-04" db="EMBL/GenBank/DDBJ databases">
        <authorList>
            <person name="Qin X."/>
            <person name="Bachman B."/>
            <person name="Battles P."/>
            <person name="Bell A."/>
            <person name="Bess C."/>
            <person name="Bickham C."/>
            <person name="Chaboub L."/>
            <person name="Chen D."/>
            <person name="Coyle M."/>
            <person name="Deiros D.R."/>
            <person name="Dinh H."/>
            <person name="Forbes L."/>
            <person name="Fowler G."/>
            <person name="Francisco L."/>
            <person name="Fu Q."/>
            <person name="Gubbala S."/>
            <person name="Hale W."/>
            <person name="Han Y."/>
            <person name="Hemphill L."/>
            <person name="Highlander S.K."/>
            <person name="Hirani K."/>
            <person name="Hogues M."/>
            <person name="Jackson L."/>
            <person name="Jakkamsetti A."/>
            <person name="Javaid M."/>
            <person name="Jiang H."/>
            <person name="Korchina V."/>
            <person name="Kovar C."/>
            <person name="Lara F."/>
            <person name="Lee S."/>
            <person name="Mata R."/>
            <person name="Mathew T."/>
            <person name="Moen C."/>
            <person name="Morales K."/>
            <person name="Munidasa M."/>
            <person name="Nazareth L."/>
            <person name="Ngo R."/>
            <person name="Nguyen L."/>
            <person name="Okwuonu G."/>
            <person name="Ongeri F."/>
            <person name="Patil S."/>
            <person name="Petrosino J."/>
            <person name="Pham C."/>
            <person name="Pham P."/>
            <person name="Pu L.-L."/>
            <person name="Puazo M."/>
            <person name="Raj R."/>
            <person name="Reid J."/>
            <person name="Rouhana J."/>
            <person name="Saada N."/>
            <person name="Shang Y."/>
            <person name="Simmons D."/>
            <person name="Thornton R."/>
            <person name="Warren J."/>
            <person name="Weissenberger G."/>
            <person name="Zhang J."/>
            <person name="Zhang L."/>
            <person name="Zhou C."/>
            <person name="Zhu D."/>
            <person name="Muzny D."/>
            <person name="Worley K."/>
            <person name="Gibbs R."/>
        </authorList>
    </citation>
    <scope>NUCLEOTIDE SEQUENCE [LARGE SCALE GENOMIC DNA]</scope>
    <source>
        <strain evidence="10 11">ATCC 49957</strain>
    </source>
</reference>
<evidence type="ECO:0000313" key="11">
    <source>
        <dbReference type="Proteomes" id="UP000005324"/>
    </source>
</evidence>
<dbReference type="InterPro" id="IPR036250">
    <property type="entry name" value="AcylCo_DH-like_C"/>
</dbReference>
<gene>
    <name evidence="10" type="primary">acads</name>
    <name evidence="10" type="ORF">HMPREF0731_3655</name>
</gene>
<dbReference type="InterPro" id="IPR006091">
    <property type="entry name" value="Acyl-CoA_Oxase/DH_mid-dom"/>
</dbReference>
<dbReference type="Gene3D" id="1.20.140.10">
    <property type="entry name" value="Butyryl-CoA Dehydrogenase, subunit A, domain 3"/>
    <property type="match status" value="1"/>
</dbReference>
<dbReference type="FunFam" id="2.40.110.10:FF:000002">
    <property type="entry name" value="Acyl-CoA dehydrogenase fadE12"/>
    <property type="match status" value="1"/>
</dbReference>
<dbReference type="PROSITE" id="PS00072">
    <property type="entry name" value="ACYL_COA_DH_1"/>
    <property type="match status" value="1"/>
</dbReference>
<keyword evidence="4 6" id="KW-0274">FAD</keyword>
<dbReference type="Proteomes" id="UP000005324">
    <property type="component" value="Unassembled WGS sequence"/>
</dbReference>
<feature type="domain" description="Acyl-CoA oxidase/dehydrogenase middle" evidence="8">
    <location>
        <begin position="124"/>
        <end position="218"/>
    </location>
</feature>
<evidence type="ECO:0000256" key="6">
    <source>
        <dbReference type="RuleBase" id="RU362125"/>
    </source>
</evidence>
<evidence type="ECO:0000259" key="8">
    <source>
        <dbReference type="Pfam" id="PF02770"/>
    </source>
</evidence>
<dbReference type="SUPFAM" id="SSF56645">
    <property type="entry name" value="Acyl-CoA dehydrogenase NM domain-like"/>
    <property type="match status" value="1"/>
</dbReference>
<comment type="cofactor">
    <cofactor evidence="1 6">
        <name>FAD</name>
        <dbReference type="ChEBI" id="CHEBI:57692"/>
    </cofactor>
</comment>
<dbReference type="InterPro" id="IPR006089">
    <property type="entry name" value="Acyl-CoA_DH_CS"/>
</dbReference>
<dbReference type="InterPro" id="IPR013786">
    <property type="entry name" value="AcylCoA_DH/ox_N"/>
</dbReference>
<dbReference type="InterPro" id="IPR009075">
    <property type="entry name" value="AcylCo_DH/oxidase_C"/>
</dbReference>
<dbReference type="GO" id="GO:0016937">
    <property type="term" value="F:short-chain fatty acyl-CoA dehydrogenase activity"/>
    <property type="evidence" value="ECO:0007669"/>
    <property type="project" value="UniProtKB-EC"/>
</dbReference>
<accession>D5RRE3</accession>
<organism evidence="10 11">
    <name type="scientific">Pseudoroseomonas cervicalis ATCC 49957</name>
    <dbReference type="NCBI Taxonomy" id="525371"/>
    <lineage>
        <taxon>Bacteria</taxon>
        <taxon>Pseudomonadati</taxon>
        <taxon>Pseudomonadota</taxon>
        <taxon>Alphaproteobacteria</taxon>
        <taxon>Acetobacterales</taxon>
        <taxon>Roseomonadaceae</taxon>
        <taxon>Roseomonas</taxon>
    </lineage>
</organism>
<dbReference type="HOGENOM" id="CLU_018204_0_2_5"/>
<dbReference type="EMBL" id="ADVL01000699">
    <property type="protein sequence ID" value="EFH10125.1"/>
    <property type="molecule type" value="Genomic_DNA"/>
</dbReference>
<dbReference type="PANTHER" id="PTHR43884:SF22">
    <property type="entry name" value="BLR3437 PROTEIN"/>
    <property type="match status" value="1"/>
</dbReference>
<evidence type="ECO:0000256" key="4">
    <source>
        <dbReference type="ARBA" id="ARBA00022827"/>
    </source>
</evidence>
<dbReference type="EC" id="1.3.8.1" evidence="10"/>
<dbReference type="AlphaFoldDB" id="D5RRE3"/>
<evidence type="ECO:0000259" key="7">
    <source>
        <dbReference type="Pfam" id="PF00441"/>
    </source>
</evidence>
<evidence type="ECO:0000256" key="2">
    <source>
        <dbReference type="ARBA" id="ARBA00009347"/>
    </source>
</evidence>
<dbReference type="Gene3D" id="1.10.540.10">
    <property type="entry name" value="Acyl-CoA dehydrogenase/oxidase, N-terminal domain"/>
    <property type="match status" value="1"/>
</dbReference>
<evidence type="ECO:0000313" key="10">
    <source>
        <dbReference type="EMBL" id="EFH10125.1"/>
    </source>
</evidence>
<dbReference type="SUPFAM" id="SSF47203">
    <property type="entry name" value="Acyl-CoA dehydrogenase C-terminal domain-like"/>
    <property type="match status" value="1"/>
</dbReference>
<dbReference type="Pfam" id="PF00441">
    <property type="entry name" value="Acyl-CoA_dh_1"/>
    <property type="match status" value="1"/>
</dbReference>
<evidence type="ECO:0000259" key="9">
    <source>
        <dbReference type="Pfam" id="PF02771"/>
    </source>
</evidence>